<feature type="chain" id="PRO_5039571860" evidence="5">
    <location>
        <begin position="19"/>
        <end position="414"/>
    </location>
</feature>
<evidence type="ECO:0000259" key="6">
    <source>
        <dbReference type="PROSITE" id="PS51352"/>
    </source>
</evidence>
<dbReference type="Gene3D" id="3.40.30.10">
    <property type="entry name" value="Glutaredoxin"/>
    <property type="match status" value="1"/>
</dbReference>
<dbReference type="PANTHER" id="PTHR42852">
    <property type="entry name" value="THIOL:DISULFIDE INTERCHANGE PROTEIN DSBE"/>
    <property type="match status" value="1"/>
</dbReference>
<keyword evidence="5" id="KW-0732">Signal</keyword>
<dbReference type="InterPro" id="IPR036249">
    <property type="entry name" value="Thioredoxin-like_sf"/>
</dbReference>
<dbReference type="GO" id="GO:0030313">
    <property type="term" value="C:cell envelope"/>
    <property type="evidence" value="ECO:0007669"/>
    <property type="project" value="UniProtKB-SubCell"/>
</dbReference>
<evidence type="ECO:0000256" key="5">
    <source>
        <dbReference type="SAM" id="SignalP"/>
    </source>
</evidence>
<evidence type="ECO:0000313" key="8">
    <source>
        <dbReference type="Proteomes" id="UP000823772"/>
    </source>
</evidence>
<dbReference type="CDD" id="cd02966">
    <property type="entry name" value="TlpA_like_family"/>
    <property type="match status" value="1"/>
</dbReference>
<dbReference type="GO" id="GO:0017004">
    <property type="term" value="P:cytochrome complex assembly"/>
    <property type="evidence" value="ECO:0007669"/>
    <property type="project" value="UniProtKB-KW"/>
</dbReference>
<organism evidence="7 8">
    <name type="scientific">Candidatus Merdivivens faecigallinarum</name>
    <dbReference type="NCBI Taxonomy" id="2840871"/>
    <lineage>
        <taxon>Bacteria</taxon>
        <taxon>Pseudomonadati</taxon>
        <taxon>Bacteroidota</taxon>
        <taxon>Bacteroidia</taxon>
        <taxon>Bacteroidales</taxon>
        <taxon>Muribaculaceae</taxon>
        <taxon>Muribaculaceae incertae sedis</taxon>
        <taxon>Candidatus Merdivivens</taxon>
    </lineage>
</organism>
<dbReference type="PROSITE" id="PS00194">
    <property type="entry name" value="THIOREDOXIN_1"/>
    <property type="match status" value="1"/>
</dbReference>
<dbReference type="GO" id="GO:0016491">
    <property type="term" value="F:oxidoreductase activity"/>
    <property type="evidence" value="ECO:0007669"/>
    <property type="project" value="InterPro"/>
</dbReference>
<evidence type="ECO:0000256" key="4">
    <source>
        <dbReference type="ARBA" id="ARBA00023284"/>
    </source>
</evidence>
<dbReference type="PROSITE" id="PS51352">
    <property type="entry name" value="THIOREDOXIN_2"/>
    <property type="match status" value="1"/>
</dbReference>
<comment type="subcellular location">
    <subcellularLocation>
        <location evidence="1">Cell envelope</location>
    </subcellularLocation>
</comment>
<dbReference type="InterPro" id="IPR000866">
    <property type="entry name" value="AhpC/TSA"/>
</dbReference>
<dbReference type="AlphaFoldDB" id="A0A9D9IZN8"/>
<evidence type="ECO:0000256" key="1">
    <source>
        <dbReference type="ARBA" id="ARBA00004196"/>
    </source>
</evidence>
<gene>
    <name evidence="7" type="ORF">IAC87_06445</name>
</gene>
<reference evidence="7" key="2">
    <citation type="journal article" date="2021" name="PeerJ">
        <title>Extensive microbial diversity within the chicken gut microbiome revealed by metagenomics and culture.</title>
        <authorList>
            <person name="Gilroy R."/>
            <person name="Ravi A."/>
            <person name="Getino M."/>
            <person name="Pursley I."/>
            <person name="Horton D.L."/>
            <person name="Alikhan N.F."/>
            <person name="Baker D."/>
            <person name="Gharbi K."/>
            <person name="Hall N."/>
            <person name="Watson M."/>
            <person name="Adriaenssens E.M."/>
            <person name="Foster-Nyarko E."/>
            <person name="Jarju S."/>
            <person name="Secka A."/>
            <person name="Antonio M."/>
            <person name="Oren A."/>
            <person name="Chaudhuri R.R."/>
            <person name="La Ragione R."/>
            <person name="Hildebrand F."/>
            <person name="Pallen M.J."/>
        </authorList>
    </citation>
    <scope>NUCLEOTIDE SEQUENCE</scope>
    <source>
        <strain evidence="7">B3-2255</strain>
    </source>
</reference>
<dbReference type="EMBL" id="JADILY010000138">
    <property type="protein sequence ID" value="MBO8482167.1"/>
    <property type="molecule type" value="Genomic_DNA"/>
</dbReference>
<dbReference type="InterPro" id="IPR017937">
    <property type="entry name" value="Thioredoxin_CS"/>
</dbReference>
<keyword evidence="3" id="KW-1015">Disulfide bond</keyword>
<evidence type="ECO:0000256" key="3">
    <source>
        <dbReference type="ARBA" id="ARBA00023157"/>
    </source>
</evidence>
<dbReference type="PANTHER" id="PTHR42852:SF6">
    <property type="entry name" value="THIOL:DISULFIDE INTERCHANGE PROTEIN DSBE"/>
    <property type="match status" value="1"/>
</dbReference>
<dbReference type="SUPFAM" id="SSF52833">
    <property type="entry name" value="Thioredoxin-like"/>
    <property type="match status" value="1"/>
</dbReference>
<proteinExistence type="predicted"/>
<reference evidence="7" key="1">
    <citation type="submission" date="2020-10" db="EMBL/GenBank/DDBJ databases">
        <authorList>
            <person name="Gilroy R."/>
        </authorList>
    </citation>
    <scope>NUCLEOTIDE SEQUENCE</scope>
    <source>
        <strain evidence="7">B3-2255</strain>
    </source>
</reference>
<keyword evidence="4" id="KW-0676">Redox-active center</keyword>
<feature type="domain" description="Thioredoxin" evidence="6">
    <location>
        <begin position="275"/>
        <end position="414"/>
    </location>
</feature>
<comment type="caution">
    <text evidence="7">The sequence shown here is derived from an EMBL/GenBank/DDBJ whole genome shotgun (WGS) entry which is preliminary data.</text>
</comment>
<evidence type="ECO:0000313" key="7">
    <source>
        <dbReference type="EMBL" id="MBO8482167.1"/>
    </source>
</evidence>
<dbReference type="PROSITE" id="PS51257">
    <property type="entry name" value="PROKAR_LIPOPROTEIN"/>
    <property type="match status" value="1"/>
</dbReference>
<name>A0A9D9IZN8_9BACT</name>
<dbReference type="Pfam" id="PF00578">
    <property type="entry name" value="AhpC-TSA"/>
    <property type="match status" value="1"/>
</dbReference>
<sequence>MTKTIRILSLVVSAASLAVSCNSGSFTGKPYEVKVSGQGIDFLPDSSYALVWKRGDDIRFDPVVAYSFITGGKFELSFTDSLVRTYELYLLEDLSLPSQLQFFQFFSDKVPVKFTFSNEYGSIHADVDASKENEEIYVYRNKRDEMFRVTDSLYNEYFEYINEKYIEPEADFPEEGTDEYNRLKAWTDSIWEMEDVISPSYREWEQDRMRTHKSLAALEKITVTLESEIGEITISAADDSLSPVYLELFNEYKEIYPDNPMVRSVEEKLAVMASLRPGKPAPDFSAPSLDGSRHSLSELIKGKVAVLDCWASWCAPCRRHSIELIPLYEKYKDKGFTVVGVAREYETLDDMKAAIESDGYPWIQLYDLDGAEGVWPLYGLSDAGGGIFLIDRDGKIVRHVREISEVEEYLKENL</sequence>
<dbReference type="InterPro" id="IPR050553">
    <property type="entry name" value="Thioredoxin_ResA/DsbE_sf"/>
</dbReference>
<dbReference type="InterPro" id="IPR013766">
    <property type="entry name" value="Thioredoxin_domain"/>
</dbReference>
<dbReference type="Proteomes" id="UP000823772">
    <property type="component" value="Unassembled WGS sequence"/>
</dbReference>
<keyword evidence="2" id="KW-0201">Cytochrome c-type biogenesis</keyword>
<dbReference type="GO" id="GO:0016209">
    <property type="term" value="F:antioxidant activity"/>
    <property type="evidence" value="ECO:0007669"/>
    <property type="project" value="InterPro"/>
</dbReference>
<accession>A0A9D9IZN8</accession>
<feature type="signal peptide" evidence="5">
    <location>
        <begin position="1"/>
        <end position="18"/>
    </location>
</feature>
<evidence type="ECO:0000256" key="2">
    <source>
        <dbReference type="ARBA" id="ARBA00022748"/>
    </source>
</evidence>
<protein>
    <submittedName>
        <fullName evidence="7">TlpA family protein disulfide reductase</fullName>
    </submittedName>
</protein>